<feature type="signal peptide" evidence="2">
    <location>
        <begin position="1"/>
        <end position="19"/>
    </location>
</feature>
<keyword evidence="1" id="KW-0812">Transmembrane</keyword>
<name>A0AAD4BH25_BOLED</name>
<evidence type="ECO:0000313" key="4">
    <source>
        <dbReference type="Proteomes" id="UP001194468"/>
    </source>
</evidence>
<accession>A0AAD4BH25</accession>
<dbReference type="AlphaFoldDB" id="A0AAD4BH25"/>
<feature type="transmembrane region" description="Helical" evidence="1">
    <location>
        <begin position="173"/>
        <end position="192"/>
    </location>
</feature>
<dbReference type="Proteomes" id="UP001194468">
    <property type="component" value="Unassembled WGS sequence"/>
</dbReference>
<proteinExistence type="predicted"/>
<evidence type="ECO:0000313" key="3">
    <source>
        <dbReference type="EMBL" id="KAF8428831.1"/>
    </source>
</evidence>
<sequence length="193" mass="19578">MKNLCSLVVVLLLSLFSDAQTETVVNNIGATVVEFVTTNAVGIPTTRVLATLVGTSTSQTSSSSTTAALGTSLSQATTLAVTTATQVGPVGQPGTTPVAPGGPTPYQYTTTDANGNQVVLQGVFTPTGPQTVLPAATTTGTVLPYSQWLSMIGTYTAPASAARRVSMPVATGWYYFAATAFAGLVGGAWLIVL</sequence>
<keyword evidence="1" id="KW-0472">Membrane</keyword>
<evidence type="ECO:0000256" key="2">
    <source>
        <dbReference type="SAM" id="SignalP"/>
    </source>
</evidence>
<reference evidence="3" key="2">
    <citation type="journal article" date="2020" name="Nat. Commun.">
        <title>Large-scale genome sequencing of mycorrhizal fungi provides insights into the early evolution of symbiotic traits.</title>
        <authorList>
            <person name="Miyauchi S."/>
            <person name="Kiss E."/>
            <person name="Kuo A."/>
            <person name="Drula E."/>
            <person name="Kohler A."/>
            <person name="Sanchez-Garcia M."/>
            <person name="Morin E."/>
            <person name="Andreopoulos B."/>
            <person name="Barry K.W."/>
            <person name="Bonito G."/>
            <person name="Buee M."/>
            <person name="Carver A."/>
            <person name="Chen C."/>
            <person name="Cichocki N."/>
            <person name="Clum A."/>
            <person name="Culley D."/>
            <person name="Crous P.W."/>
            <person name="Fauchery L."/>
            <person name="Girlanda M."/>
            <person name="Hayes R.D."/>
            <person name="Keri Z."/>
            <person name="LaButti K."/>
            <person name="Lipzen A."/>
            <person name="Lombard V."/>
            <person name="Magnuson J."/>
            <person name="Maillard F."/>
            <person name="Murat C."/>
            <person name="Nolan M."/>
            <person name="Ohm R.A."/>
            <person name="Pangilinan J."/>
            <person name="Pereira M.F."/>
            <person name="Perotto S."/>
            <person name="Peter M."/>
            <person name="Pfister S."/>
            <person name="Riley R."/>
            <person name="Sitrit Y."/>
            <person name="Stielow J.B."/>
            <person name="Szollosi G."/>
            <person name="Zifcakova L."/>
            <person name="Stursova M."/>
            <person name="Spatafora J.W."/>
            <person name="Tedersoo L."/>
            <person name="Vaario L.M."/>
            <person name="Yamada A."/>
            <person name="Yan M."/>
            <person name="Wang P."/>
            <person name="Xu J."/>
            <person name="Bruns T."/>
            <person name="Baldrian P."/>
            <person name="Vilgalys R."/>
            <person name="Dunand C."/>
            <person name="Henrissat B."/>
            <person name="Grigoriev I.V."/>
            <person name="Hibbett D."/>
            <person name="Nagy L.G."/>
            <person name="Martin F.M."/>
        </authorList>
    </citation>
    <scope>NUCLEOTIDE SEQUENCE</scope>
    <source>
        <strain evidence="3">BED1</strain>
    </source>
</reference>
<gene>
    <name evidence="3" type="ORF">L210DRAFT_3652238</name>
</gene>
<keyword evidence="2" id="KW-0732">Signal</keyword>
<keyword evidence="4" id="KW-1185">Reference proteome</keyword>
<evidence type="ECO:0000256" key="1">
    <source>
        <dbReference type="SAM" id="Phobius"/>
    </source>
</evidence>
<dbReference type="EMBL" id="WHUW01000071">
    <property type="protein sequence ID" value="KAF8428831.1"/>
    <property type="molecule type" value="Genomic_DNA"/>
</dbReference>
<keyword evidence="1" id="KW-1133">Transmembrane helix</keyword>
<reference evidence="3" key="1">
    <citation type="submission" date="2019-10" db="EMBL/GenBank/DDBJ databases">
        <authorList>
            <consortium name="DOE Joint Genome Institute"/>
            <person name="Kuo A."/>
            <person name="Miyauchi S."/>
            <person name="Kiss E."/>
            <person name="Drula E."/>
            <person name="Kohler A."/>
            <person name="Sanchez-Garcia M."/>
            <person name="Andreopoulos B."/>
            <person name="Barry K.W."/>
            <person name="Bonito G."/>
            <person name="Buee M."/>
            <person name="Carver A."/>
            <person name="Chen C."/>
            <person name="Cichocki N."/>
            <person name="Clum A."/>
            <person name="Culley D."/>
            <person name="Crous P.W."/>
            <person name="Fauchery L."/>
            <person name="Girlanda M."/>
            <person name="Hayes R."/>
            <person name="Keri Z."/>
            <person name="LaButti K."/>
            <person name="Lipzen A."/>
            <person name="Lombard V."/>
            <person name="Magnuson J."/>
            <person name="Maillard F."/>
            <person name="Morin E."/>
            <person name="Murat C."/>
            <person name="Nolan M."/>
            <person name="Ohm R."/>
            <person name="Pangilinan J."/>
            <person name="Pereira M."/>
            <person name="Perotto S."/>
            <person name="Peter M."/>
            <person name="Riley R."/>
            <person name="Sitrit Y."/>
            <person name="Stielow B."/>
            <person name="Szollosi G."/>
            <person name="Zifcakova L."/>
            <person name="Stursova M."/>
            <person name="Spatafora J.W."/>
            <person name="Tedersoo L."/>
            <person name="Vaario L.-M."/>
            <person name="Yamada A."/>
            <person name="Yan M."/>
            <person name="Wang P."/>
            <person name="Xu J."/>
            <person name="Bruns T."/>
            <person name="Baldrian P."/>
            <person name="Vilgalys R."/>
            <person name="Henrissat B."/>
            <person name="Grigoriev I.V."/>
            <person name="Hibbett D."/>
            <person name="Nagy L.G."/>
            <person name="Martin F.M."/>
        </authorList>
    </citation>
    <scope>NUCLEOTIDE SEQUENCE</scope>
    <source>
        <strain evidence="3">BED1</strain>
    </source>
</reference>
<comment type="caution">
    <text evidence="3">The sequence shown here is derived from an EMBL/GenBank/DDBJ whole genome shotgun (WGS) entry which is preliminary data.</text>
</comment>
<organism evidence="3 4">
    <name type="scientific">Boletus edulis BED1</name>
    <dbReference type="NCBI Taxonomy" id="1328754"/>
    <lineage>
        <taxon>Eukaryota</taxon>
        <taxon>Fungi</taxon>
        <taxon>Dikarya</taxon>
        <taxon>Basidiomycota</taxon>
        <taxon>Agaricomycotina</taxon>
        <taxon>Agaricomycetes</taxon>
        <taxon>Agaricomycetidae</taxon>
        <taxon>Boletales</taxon>
        <taxon>Boletineae</taxon>
        <taxon>Boletaceae</taxon>
        <taxon>Boletoideae</taxon>
        <taxon>Boletus</taxon>
    </lineage>
</organism>
<protein>
    <submittedName>
        <fullName evidence="3">Uncharacterized protein</fullName>
    </submittedName>
</protein>
<feature type="chain" id="PRO_5042205526" evidence="2">
    <location>
        <begin position="20"/>
        <end position="193"/>
    </location>
</feature>